<keyword evidence="2" id="KW-0067">ATP-binding</keyword>
<evidence type="ECO:0000256" key="3">
    <source>
        <dbReference type="ARBA" id="ARBA00023239"/>
    </source>
</evidence>
<accession>A0A3P9AIN3</accession>
<dbReference type="PROSITE" id="PS50125">
    <property type="entry name" value="GUANYLATE_CYCLASE_2"/>
    <property type="match status" value="2"/>
</dbReference>
<dbReference type="InterPro" id="IPR041664">
    <property type="entry name" value="AAA_16"/>
</dbReference>
<dbReference type="GO" id="GO:0009190">
    <property type="term" value="P:cyclic nucleotide biosynthetic process"/>
    <property type="evidence" value="ECO:0007669"/>
    <property type="project" value="InterPro"/>
</dbReference>
<evidence type="ECO:0000256" key="2">
    <source>
        <dbReference type="ARBA" id="ARBA00022840"/>
    </source>
</evidence>
<dbReference type="Ensembl" id="ENSELUT00000042405.3">
    <property type="protein sequence ID" value="ENSELUP00000040986.3"/>
    <property type="gene ID" value="ENSELUG00000021945.3"/>
</dbReference>
<feature type="domain" description="Guanylate cyclase" evidence="4">
    <location>
        <begin position="336"/>
        <end position="414"/>
    </location>
</feature>
<evidence type="ECO:0000313" key="6">
    <source>
        <dbReference type="Proteomes" id="UP000265140"/>
    </source>
</evidence>
<dbReference type="PANTHER" id="PTHR16305:SF28">
    <property type="entry name" value="GUANYLATE CYCLASE DOMAIN-CONTAINING PROTEIN"/>
    <property type="match status" value="1"/>
</dbReference>
<sequence>MGETQGLYKISKLAAHVPDLVVYSTLAKDIPYAEKFHGVLLFADVSGFTKMTEKFSLSNKKGFGADELTRTLNSYIGDIVSYILASGGDILNFAGDAILALWTVERIQLRDVISLVVKCSLDIQDQCGSRNTEVGCQLRVKLGISAGKLSKVVIGDELSQYFLVIGRAVDEVRLAEGLAVAGTIILSPNAWELCDRDNIVIDRIENERAVKVRYMKREPSFSVEKYQDSVGAMVEHEHLTRDCVRKASRLTPNAELENTFRKYIMKTVLQKIDDGQPLEYLSEMRPATIVFVNLQFSGGQSEEGLCAAIHRAAIGIARQMVSHQGRINKVFMFDKGCTFLCLFGLPGDKREDERAHALQAACGIHDICQREFCNLKTVSIGVTTGPVFCGVVGHSVRHEYTVIGRKVNLAARLMMHYPGVVSCDSETCYYSKLPALYFNKLPKKAMKGIKDPGVLYQFMARKHSITIGIAPMSVVREEGYPLLGREKEISVFSSMLKGYLESRAAGHTNYNNVLICEGPVGYGKSRLLAEAVYRTAKEGVRSVISIELAKTDIKQSNYALQTLLAVLMSVQNCKSYADREKVILSKIEDPEIKENLCLLNDILLVKFPVSKDVSLMDSDTKNKKMRNYFVELLCKFSEDEPCVYVLDQAHFVDQASWAILQEACERASVLVCMALLSCTNQSGPFPEFSRIITNPRTTYLKLLGLEPSVIGQLACQILGVTRIPSEVELFLVERSHGVPFYCEELLKSLYLGHQIVIEEVQEEDPAEDIDILFPEPTLVVHLSKPSQVWQQEDSRASALGTPKASTLKFRKIADLVESKDRAFICRVGEVAKFHEIPIPLTLKGMALARLDQLQPAEQMVVKCASVIGHTVTTEMLVHILPKAENLDKLNLSLSYLFESAMFECGSTPEQFTWRQRHGQPECWGALSCYCARDSREDVSEVAGLASADGVWRCKVLRFCSALVRETAYDLWLKEPKREVHQKCAAFLLRQAHRCRACGVHGFVFGHKAAVGNNMMEVRPLSGEALFTGRRGPPRISLNQVRPLQPNSEEDTFLLKLDSMVRDYKRTTGRTRKCRCAQLVECLLCPMVHHCMGIGDVAKTFFYLLETAAALASLSSHLQALSYLNEAKIILDNLKAGHPAFETADPRAKVKINSIERACVFRLTGEVLYNMGQIKEAESMFTRALRILGKHVPTNPVVMSVKYLHEKIKSQHYRSRIFGSPGERKLAFLHQQICCLSYVWQIRCMRRTPQNILSASLAITMERNSARQTAEEYKITFSCIDYLLYCQLSGREDQGRRSERMLRRTCSELSDSQEDLTLTSHLVRTLAIVKLCSGALHDAIRYGLLAEKISELTKPLGLDMRTICVRLLLGQEYPGNGVAKGCFYVACFHFLLYSGFAVRPFEECHAFVEESHSDPSLVAEQSLMMSLYSALALWYTRLFDWEKACLFYTKAWRVAQQAPSSIQAINGTVVFLECQVLLFRKALVEHNKHIHTIYKNTQKHFSEFTRKYSTNRTFGPRVLHLRAYLYLLTGHRALSRAILHQAAGLCRQHGNKLEKGWIRQSQNLWFGACRQSTAKEAGSFMTLPSWEEARGVDPEELAHNRYTLMGVGDQSWADSSNLCFTPNTEDIQILKGQG</sequence>
<dbReference type="SUPFAM" id="SSF52540">
    <property type="entry name" value="P-loop containing nucleoside triphosphate hydrolases"/>
    <property type="match status" value="1"/>
</dbReference>
<dbReference type="GO" id="GO:0004016">
    <property type="term" value="F:adenylate cyclase activity"/>
    <property type="evidence" value="ECO:0007669"/>
    <property type="project" value="TreeGrafter"/>
</dbReference>
<dbReference type="InterPro" id="IPR001054">
    <property type="entry name" value="A/G_cyclase"/>
</dbReference>
<name>A0A3P9AIN3_ESOLU</name>
<gene>
    <name evidence="5" type="primary">ADCY10</name>
</gene>
<dbReference type="SUPFAM" id="SSF48452">
    <property type="entry name" value="TPR-like"/>
    <property type="match status" value="1"/>
</dbReference>
<keyword evidence="3" id="KW-0456">Lyase</keyword>
<dbReference type="Pfam" id="PF13191">
    <property type="entry name" value="AAA_16"/>
    <property type="match status" value="1"/>
</dbReference>
<keyword evidence="6" id="KW-1185">Reference proteome</keyword>
<dbReference type="InterPro" id="IPR011990">
    <property type="entry name" value="TPR-like_helical_dom_sf"/>
</dbReference>
<dbReference type="GO" id="GO:0005524">
    <property type="term" value="F:ATP binding"/>
    <property type="evidence" value="ECO:0007669"/>
    <property type="project" value="UniProtKB-KW"/>
</dbReference>
<keyword evidence="1" id="KW-0547">Nucleotide-binding</keyword>
<evidence type="ECO:0000313" key="5">
    <source>
        <dbReference type="Ensembl" id="ENSELUP00000040986.3"/>
    </source>
</evidence>
<protein>
    <recommendedName>
        <fullName evidence="4">Guanylate cyclase domain-containing protein</fullName>
    </recommendedName>
</protein>
<dbReference type="FunFam" id="3.30.70.1230:FF:000021">
    <property type="entry name" value="Adenylate cyclase type 10"/>
    <property type="match status" value="1"/>
</dbReference>
<evidence type="ECO:0000259" key="4">
    <source>
        <dbReference type="PROSITE" id="PS50125"/>
    </source>
</evidence>
<reference evidence="5" key="4">
    <citation type="submission" date="2025-09" db="UniProtKB">
        <authorList>
            <consortium name="Ensembl"/>
        </authorList>
    </citation>
    <scope>IDENTIFICATION</scope>
</reference>
<dbReference type="Proteomes" id="UP000265140">
    <property type="component" value="Chromosome 22"/>
</dbReference>
<dbReference type="Bgee" id="ENSELUG00000021945">
    <property type="expression patterns" value="Expressed in testis"/>
</dbReference>
<dbReference type="PANTHER" id="PTHR16305">
    <property type="entry name" value="TESTICULAR SOLUBLE ADENYLYL CYCLASE"/>
    <property type="match status" value="1"/>
</dbReference>
<dbReference type="SUPFAM" id="SSF55073">
    <property type="entry name" value="Nucleotide cyclase"/>
    <property type="match status" value="2"/>
</dbReference>
<evidence type="ECO:0000256" key="1">
    <source>
        <dbReference type="ARBA" id="ARBA00022741"/>
    </source>
</evidence>
<dbReference type="FunFam" id="3.30.70.1230:FF:000017">
    <property type="entry name" value="Adenylate cyclase type 10"/>
    <property type="match status" value="1"/>
</dbReference>
<dbReference type="GO" id="GO:0035556">
    <property type="term" value="P:intracellular signal transduction"/>
    <property type="evidence" value="ECO:0007669"/>
    <property type="project" value="InterPro"/>
</dbReference>
<dbReference type="CDD" id="cd07302">
    <property type="entry name" value="CHD"/>
    <property type="match status" value="2"/>
</dbReference>
<organism evidence="5 6">
    <name type="scientific">Esox lucius</name>
    <name type="common">Northern pike</name>
    <dbReference type="NCBI Taxonomy" id="8010"/>
    <lineage>
        <taxon>Eukaryota</taxon>
        <taxon>Metazoa</taxon>
        <taxon>Chordata</taxon>
        <taxon>Craniata</taxon>
        <taxon>Vertebrata</taxon>
        <taxon>Euteleostomi</taxon>
        <taxon>Actinopterygii</taxon>
        <taxon>Neopterygii</taxon>
        <taxon>Teleostei</taxon>
        <taxon>Protacanthopterygii</taxon>
        <taxon>Esociformes</taxon>
        <taxon>Esocidae</taxon>
        <taxon>Esox</taxon>
    </lineage>
</organism>
<reference evidence="5" key="3">
    <citation type="submission" date="2025-08" db="UniProtKB">
        <authorList>
            <consortium name="Ensembl"/>
        </authorList>
    </citation>
    <scope>IDENTIFICATION</scope>
</reference>
<dbReference type="InParanoid" id="A0A3P9AIN3"/>
<dbReference type="GO" id="GO:0005737">
    <property type="term" value="C:cytoplasm"/>
    <property type="evidence" value="ECO:0007669"/>
    <property type="project" value="TreeGrafter"/>
</dbReference>
<dbReference type="Pfam" id="PF00211">
    <property type="entry name" value="Guanylate_cyc"/>
    <property type="match status" value="2"/>
</dbReference>
<dbReference type="OMA" id="HIIRFCK"/>
<dbReference type="GeneTree" id="ENSGT00940000165310"/>
<dbReference type="InterPro" id="IPR027417">
    <property type="entry name" value="P-loop_NTPase"/>
</dbReference>
<feature type="domain" description="Guanylate cyclase" evidence="4">
    <location>
        <begin position="39"/>
        <end position="176"/>
    </location>
</feature>
<dbReference type="InterPro" id="IPR029787">
    <property type="entry name" value="Nucleotide_cyclase"/>
</dbReference>
<proteinExistence type="predicted"/>
<reference evidence="6" key="1">
    <citation type="journal article" date="2014" name="PLoS ONE">
        <title>The genome and linkage map of the northern pike (Esox lucius): conserved synteny revealed between the salmonid sister group and the Neoteleostei.</title>
        <authorList>
            <person name="Rondeau E.B."/>
            <person name="Minkley D.R."/>
            <person name="Leong J.S."/>
            <person name="Messmer A.M."/>
            <person name="Jantzen J.R."/>
            <person name="von Schalburg K.R."/>
            <person name="Lemon C."/>
            <person name="Bird N.H."/>
            <person name="Koop B.F."/>
        </authorList>
    </citation>
    <scope>NUCLEOTIDE SEQUENCE</scope>
</reference>
<reference evidence="5" key="2">
    <citation type="submission" date="2020-02" db="EMBL/GenBank/DDBJ databases">
        <title>Esox lucius (northern pike) genome, fEsoLuc1, primary haplotype.</title>
        <authorList>
            <person name="Myers G."/>
            <person name="Karagic N."/>
            <person name="Meyer A."/>
            <person name="Pippel M."/>
            <person name="Reichard M."/>
            <person name="Winkler S."/>
            <person name="Tracey A."/>
            <person name="Sims Y."/>
            <person name="Howe K."/>
            <person name="Rhie A."/>
            <person name="Formenti G."/>
            <person name="Durbin R."/>
            <person name="Fedrigo O."/>
            <person name="Jarvis E.D."/>
        </authorList>
    </citation>
    <scope>NUCLEOTIDE SEQUENCE [LARGE SCALE GENOMIC DNA]</scope>
</reference>
<dbReference type="Gene3D" id="3.30.70.1230">
    <property type="entry name" value="Nucleotide cyclase"/>
    <property type="match status" value="2"/>
</dbReference>